<dbReference type="PANTHER" id="PTHR42535:SF2">
    <property type="entry name" value="CHROMOSOME UNDETERMINED SCAFFOLD_146, WHOLE GENOME SHOTGUN SEQUENCE"/>
    <property type="match status" value="1"/>
</dbReference>
<dbReference type="AlphaFoldDB" id="A0A2L0EQV0"/>
<gene>
    <name evidence="5" type="ORF">SOCE26_030770</name>
</gene>
<evidence type="ECO:0000256" key="1">
    <source>
        <dbReference type="ARBA" id="ARBA00022729"/>
    </source>
</evidence>
<dbReference type="SMART" id="SM00560">
    <property type="entry name" value="LamGL"/>
    <property type="match status" value="1"/>
</dbReference>
<dbReference type="Gene3D" id="2.60.120.200">
    <property type="match status" value="1"/>
</dbReference>
<dbReference type="PROSITE" id="PS51257">
    <property type="entry name" value="PROKAR_LIPOPROTEIN"/>
    <property type="match status" value="1"/>
</dbReference>
<evidence type="ECO:0000259" key="4">
    <source>
        <dbReference type="SMART" id="SM00560"/>
    </source>
</evidence>
<dbReference type="InterPro" id="IPR013783">
    <property type="entry name" value="Ig-like_fold"/>
</dbReference>
<evidence type="ECO:0000256" key="3">
    <source>
        <dbReference type="SAM" id="SignalP"/>
    </source>
</evidence>
<dbReference type="SUPFAM" id="SSF55486">
    <property type="entry name" value="Metalloproteases ('zincins'), catalytic domain"/>
    <property type="match status" value="2"/>
</dbReference>
<dbReference type="InterPro" id="IPR024079">
    <property type="entry name" value="MetalloPept_cat_dom_sf"/>
</dbReference>
<feature type="chain" id="PRO_5014675469" description="LamG-like jellyroll fold domain-containing protein" evidence="3">
    <location>
        <begin position="30"/>
        <end position="557"/>
    </location>
</feature>
<dbReference type="SUPFAM" id="SSF81296">
    <property type="entry name" value="E set domains"/>
    <property type="match status" value="1"/>
</dbReference>
<accession>A0A2L0EQV0</accession>
<dbReference type="Proteomes" id="UP000238348">
    <property type="component" value="Chromosome"/>
</dbReference>
<reference evidence="5 6" key="1">
    <citation type="submission" date="2015-09" db="EMBL/GenBank/DDBJ databases">
        <title>Sorangium comparison.</title>
        <authorList>
            <person name="Zaburannyi N."/>
            <person name="Bunk B."/>
            <person name="Overmann J."/>
            <person name="Mueller R."/>
        </authorList>
    </citation>
    <scope>NUCLEOTIDE SEQUENCE [LARGE SCALE GENOMIC DNA]</scope>
    <source>
        <strain evidence="5 6">So ce26</strain>
    </source>
</reference>
<proteinExistence type="predicted"/>
<feature type="domain" description="LamG-like jellyroll fold" evidence="4">
    <location>
        <begin position="123"/>
        <end position="252"/>
    </location>
</feature>
<dbReference type="CDD" id="cd00102">
    <property type="entry name" value="IPT"/>
    <property type="match status" value="1"/>
</dbReference>
<keyword evidence="2" id="KW-1015">Disulfide bond</keyword>
<dbReference type="OrthoDB" id="262245at2"/>
<dbReference type="Gene3D" id="2.60.40.10">
    <property type="entry name" value="Immunoglobulins"/>
    <property type="match status" value="1"/>
</dbReference>
<dbReference type="InterPro" id="IPR014756">
    <property type="entry name" value="Ig_E-set"/>
</dbReference>
<dbReference type="InterPro" id="IPR013320">
    <property type="entry name" value="ConA-like_dom_sf"/>
</dbReference>
<dbReference type="EMBL" id="CP012673">
    <property type="protein sequence ID" value="AUX41655.1"/>
    <property type="molecule type" value="Genomic_DNA"/>
</dbReference>
<dbReference type="Gene3D" id="3.40.390.10">
    <property type="entry name" value="Collagenase (Catalytic Domain)"/>
    <property type="match status" value="1"/>
</dbReference>
<feature type="signal peptide" evidence="3">
    <location>
        <begin position="1"/>
        <end position="29"/>
    </location>
</feature>
<evidence type="ECO:0000256" key="2">
    <source>
        <dbReference type="ARBA" id="ARBA00023157"/>
    </source>
</evidence>
<dbReference type="InterPro" id="IPR006558">
    <property type="entry name" value="LamG-like"/>
</dbReference>
<name>A0A2L0EQV0_SORCE</name>
<keyword evidence="1 3" id="KW-0732">Signal</keyword>
<dbReference type="RefSeq" id="WP_104980149.1">
    <property type="nucleotide sequence ID" value="NZ_CP012673.1"/>
</dbReference>
<evidence type="ECO:0000313" key="6">
    <source>
        <dbReference type="Proteomes" id="UP000238348"/>
    </source>
</evidence>
<protein>
    <recommendedName>
        <fullName evidence="4">LamG-like jellyroll fold domain-containing protein</fullName>
    </recommendedName>
</protein>
<evidence type="ECO:0000313" key="5">
    <source>
        <dbReference type="EMBL" id="AUX41655.1"/>
    </source>
</evidence>
<sequence length="557" mass="59342">MRTPMFTSSRSIVLALAASLAGCVATDLAEEPQPQDEAVDAAPSALVADRASLPTPAAYWSFDTCAAGAITRVREDSGRGAFGVMSGRRLCSPGRFLSAGDFDGVADQVEISSEGRSYLHFQDRITAAAWVNPRSVTGTRTLVNQWYAKDAFLLGIHNGRYFFSVAFPDGGFGRQVSVDAPAVANAWAHVAGVYDGAALKLYVDGVLRASTPASGALQQSTRPIVIGGHPTWNAYTGLIDEVRLYQQALSAAQVAQLAAGEVYPVRAYYVYPSDQPYHQEYVDAINTYLDELRGWYRQESGASFHLVGFVQPVRSSQDYLTMRCGPTPTTACRNNPQDLPNWLGAVSQAVGGFPARQSTLVFAQGGGGWAGANLQGDTTGFALVGDWVLEPLSGVREPLAIHCGYATWQCSGGVPRGTVAHELGHSFGLHHPDGYTGTTIMAWHGDYPETDFLDHEQMILQESPMLSSGVFVRGGLWLDFNNADVMHWNTAVSLTGSGFGAGAQVEFVDATHTAVVSPTSISATSLTVQVPSGLGPGYIRVRNGGGASNKVPVNFHP</sequence>
<dbReference type="SUPFAM" id="SSF49899">
    <property type="entry name" value="Concanavalin A-like lectins/glucanases"/>
    <property type="match status" value="1"/>
</dbReference>
<dbReference type="GO" id="GO:0008237">
    <property type="term" value="F:metallopeptidase activity"/>
    <property type="evidence" value="ECO:0007669"/>
    <property type="project" value="InterPro"/>
</dbReference>
<dbReference type="PANTHER" id="PTHR42535">
    <property type="entry name" value="OOKINETE PROTEIN, PUTATIVE-RELATED"/>
    <property type="match status" value="1"/>
</dbReference>
<organism evidence="5 6">
    <name type="scientific">Sorangium cellulosum</name>
    <name type="common">Polyangium cellulosum</name>
    <dbReference type="NCBI Taxonomy" id="56"/>
    <lineage>
        <taxon>Bacteria</taxon>
        <taxon>Pseudomonadati</taxon>
        <taxon>Myxococcota</taxon>
        <taxon>Polyangia</taxon>
        <taxon>Polyangiales</taxon>
        <taxon>Polyangiaceae</taxon>
        <taxon>Sorangium</taxon>
    </lineage>
</organism>
<dbReference type="Pfam" id="PF13385">
    <property type="entry name" value="Laminin_G_3"/>
    <property type="match status" value="1"/>
</dbReference>